<dbReference type="EMBL" id="FO818640">
    <property type="protein sequence ID" value="CDM92744.1"/>
    <property type="molecule type" value="Genomic_DNA"/>
</dbReference>
<keyword evidence="2" id="KW-1185">Reference proteome</keyword>
<evidence type="ECO:0000313" key="1">
    <source>
        <dbReference type="EMBL" id="CDM92744.1"/>
    </source>
</evidence>
<proteinExistence type="predicted"/>
<dbReference type="AlphaFoldDB" id="A0A9P1NWP0"/>
<sequence>MITTKKDNWIGNRFPEIEVKNALNAVLVDAKVDLPVDTILELIKQQHDYQ</sequence>
<gene>
    <name evidence="1" type="ORF">ARTHRO_10417</name>
</gene>
<name>A0A9P1NWP0_9CYAN</name>
<reference evidence="1 2" key="1">
    <citation type="submission" date="2014-02" db="EMBL/GenBank/DDBJ databases">
        <authorList>
            <person name="Genoscope - CEA"/>
        </authorList>
    </citation>
    <scope>NUCLEOTIDE SEQUENCE [LARGE SCALE GENOMIC DNA]</scope>
    <source>
        <strain evidence="1 2">PCC 8005</strain>
    </source>
</reference>
<dbReference type="Proteomes" id="UP000032946">
    <property type="component" value="Chromosome"/>
</dbReference>
<evidence type="ECO:0000313" key="2">
    <source>
        <dbReference type="Proteomes" id="UP000032946"/>
    </source>
</evidence>
<accession>A0A9P1NWP0</accession>
<dbReference type="RefSeq" id="WP_228116456.1">
    <property type="nucleotide sequence ID" value="NZ_FO818640.1"/>
</dbReference>
<protein>
    <submittedName>
        <fullName evidence="1">Uncharacterized protein</fullName>
    </submittedName>
</protein>
<organism evidence="1 2">
    <name type="scientific">Limnospira indica PCC 8005</name>
    <dbReference type="NCBI Taxonomy" id="376219"/>
    <lineage>
        <taxon>Bacteria</taxon>
        <taxon>Bacillati</taxon>
        <taxon>Cyanobacteriota</taxon>
        <taxon>Cyanophyceae</taxon>
        <taxon>Oscillatoriophycideae</taxon>
        <taxon>Oscillatoriales</taxon>
        <taxon>Sirenicapillariaceae</taxon>
        <taxon>Limnospira</taxon>
    </lineage>
</organism>